<dbReference type="Proteomes" id="UP000237481">
    <property type="component" value="Unassembled WGS sequence"/>
</dbReference>
<dbReference type="InterPro" id="IPR051678">
    <property type="entry name" value="AGP_Transferase"/>
</dbReference>
<evidence type="ECO:0000313" key="3">
    <source>
        <dbReference type="Proteomes" id="UP000237481"/>
    </source>
</evidence>
<comment type="caution">
    <text evidence="2">The sequence shown here is derived from an EMBL/GenBank/DDBJ whole genome shotgun (WGS) entry which is preliminary data.</text>
</comment>
<evidence type="ECO:0000259" key="1">
    <source>
        <dbReference type="Pfam" id="PF01636"/>
    </source>
</evidence>
<evidence type="ECO:0000313" key="2">
    <source>
        <dbReference type="EMBL" id="POR35772.1"/>
    </source>
</evidence>
<keyword evidence="3" id="KW-1185">Reference proteome</keyword>
<keyword evidence="2" id="KW-0808">Transferase</keyword>
<organism evidence="2 3">
    <name type="scientific">Tolypocladium paradoxum</name>
    <dbReference type="NCBI Taxonomy" id="94208"/>
    <lineage>
        <taxon>Eukaryota</taxon>
        <taxon>Fungi</taxon>
        <taxon>Dikarya</taxon>
        <taxon>Ascomycota</taxon>
        <taxon>Pezizomycotina</taxon>
        <taxon>Sordariomycetes</taxon>
        <taxon>Hypocreomycetidae</taxon>
        <taxon>Hypocreales</taxon>
        <taxon>Ophiocordycipitaceae</taxon>
        <taxon>Tolypocladium</taxon>
    </lineage>
</organism>
<dbReference type="OrthoDB" id="8300194at2759"/>
<feature type="domain" description="Aminoglycoside phosphotransferase" evidence="1">
    <location>
        <begin position="54"/>
        <end position="248"/>
    </location>
</feature>
<dbReference type="STRING" id="94208.A0A2S4KZZ7"/>
<sequence>MADPPIDDSLWIRFLTLIAVRVLTQTYLQRFWKHPGGVLFVSKFCIKIRPFANLAEAHTMRFLSHHTSIPVPKIHCAFIYRGRSYTVMEKIAGERAGQAWAQRSEESREKIVGQLRSIIRQLRAVSPPAGAGVANILGGPIYDARLPGESLRGPFSTVDNFHKSLRNGITLEGHHGVPGDLQELATFHKQASSRSVLTHGDLSSLNILVRGDEVVGIIDWETAGWLPLYWEYTCAWNVNPQNEFWRHEVDKFLTPMQHELRMEGIRRKYFGDF</sequence>
<dbReference type="SUPFAM" id="SSF56112">
    <property type="entry name" value="Protein kinase-like (PK-like)"/>
    <property type="match status" value="1"/>
</dbReference>
<gene>
    <name evidence="2" type="ORF">TPAR_04049</name>
</gene>
<keyword evidence="2" id="KW-0418">Kinase</keyword>
<protein>
    <submittedName>
        <fullName evidence="2">Kinase-like domain-containing protein</fullName>
    </submittedName>
</protein>
<dbReference type="Pfam" id="PF01636">
    <property type="entry name" value="APH"/>
    <property type="match status" value="1"/>
</dbReference>
<accession>A0A2S4KZZ7</accession>
<dbReference type="GO" id="GO:0016301">
    <property type="term" value="F:kinase activity"/>
    <property type="evidence" value="ECO:0007669"/>
    <property type="project" value="UniProtKB-KW"/>
</dbReference>
<dbReference type="AlphaFoldDB" id="A0A2S4KZZ7"/>
<dbReference type="Gene3D" id="3.90.1200.10">
    <property type="match status" value="1"/>
</dbReference>
<name>A0A2S4KZZ7_9HYPO</name>
<dbReference type="InterPro" id="IPR011009">
    <property type="entry name" value="Kinase-like_dom_sf"/>
</dbReference>
<dbReference type="CDD" id="cd05120">
    <property type="entry name" value="APH_ChoK_like"/>
    <property type="match status" value="1"/>
</dbReference>
<dbReference type="EMBL" id="PKSG01000405">
    <property type="protein sequence ID" value="POR35772.1"/>
    <property type="molecule type" value="Genomic_DNA"/>
</dbReference>
<dbReference type="PANTHER" id="PTHR21310:SF55">
    <property type="entry name" value="AMINOGLYCOSIDE PHOSPHOTRANSFERASE DOMAIN-CONTAINING PROTEIN"/>
    <property type="match status" value="1"/>
</dbReference>
<reference evidence="2 3" key="1">
    <citation type="submission" date="2018-01" db="EMBL/GenBank/DDBJ databases">
        <title>Harnessing the power of phylogenomics to disentangle the directionality and signatures of interkingdom host jumping in the parasitic fungal genus Tolypocladium.</title>
        <authorList>
            <person name="Quandt C.A."/>
            <person name="Patterson W."/>
            <person name="Spatafora J.W."/>
        </authorList>
    </citation>
    <scope>NUCLEOTIDE SEQUENCE [LARGE SCALE GENOMIC DNA]</scope>
    <source>
        <strain evidence="2 3">NRBC 100945</strain>
    </source>
</reference>
<dbReference type="InterPro" id="IPR002575">
    <property type="entry name" value="Aminoglycoside_PTrfase"/>
</dbReference>
<proteinExistence type="predicted"/>
<dbReference type="PANTHER" id="PTHR21310">
    <property type="entry name" value="AMINOGLYCOSIDE PHOSPHOTRANSFERASE-RELATED-RELATED"/>
    <property type="match status" value="1"/>
</dbReference>